<dbReference type="PROSITE" id="PS50194">
    <property type="entry name" value="FILAMIN_REPEAT"/>
    <property type="match status" value="1"/>
</dbReference>
<dbReference type="Gene3D" id="3.30.2160.10">
    <property type="entry name" value="Hect, E3 ligase catalytic domain"/>
    <property type="match status" value="1"/>
</dbReference>
<evidence type="ECO:0000313" key="6">
    <source>
        <dbReference type="EMBL" id="CAH1791950.1"/>
    </source>
</evidence>
<evidence type="ECO:0000256" key="4">
    <source>
        <dbReference type="ARBA" id="ARBA00022679"/>
    </source>
</evidence>
<dbReference type="OrthoDB" id="6057829at2759"/>
<dbReference type="PROSITE" id="PS50237">
    <property type="entry name" value="HECT"/>
    <property type="match status" value="1"/>
</dbReference>
<evidence type="ECO:0000256" key="5">
    <source>
        <dbReference type="ARBA" id="ARBA00022786"/>
    </source>
</evidence>
<keyword evidence="5" id="KW-0833">Ubl conjugation pathway</keyword>
<dbReference type="Gene3D" id="3.90.1750.10">
    <property type="entry name" value="Hect, E3 ligase catalytic domains"/>
    <property type="match status" value="1"/>
</dbReference>
<comment type="catalytic activity">
    <reaction evidence="1">
        <text>S-ubiquitinyl-[E2 ubiquitin-conjugating enzyme]-L-cysteine + [acceptor protein]-L-lysine = [E2 ubiquitin-conjugating enzyme]-L-cysteine + N(6)-ubiquitinyl-[acceptor protein]-L-lysine.</text>
        <dbReference type="EC" id="2.3.2.26"/>
    </reaction>
</comment>
<dbReference type="SMART" id="SM00119">
    <property type="entry name" value="HECTc"/>
    <property type="match status" value="1"/>
</dbReference>
<evidence type="ECO:0000313" key="7">
    <source>
        <dbReference type="Proteomes" id="UP000749559"/>
    </source>
</evidence>
<dbReference type="Pfam" id="PF00630">
    <property type="entry name" value="Filamin"/>
    <property type="match status" value="1"/>
</dbReference>
<dbReference type="InterPro" id="IPR013783">
    <property type="entry name" value="Ig-like_fold"/>
</dbReference>
<dbReference type="EC" id="2.3.2.26" evidence="3"/>
<dbReference type="CDD" id="cd00078">
    <property type="entry name" value="HECTc"/>
    <property type="match status" value="1"/>
</dbReference>
<dbReference type="Gene3D" id="2.60.40.10">
    <property type="entry name" value="Immunoglobulins"/>
    <property type="match status" value="1"/>
</dbReference>
<dbReference type="EMBL" id="CAIIXF020000008">
    <property type="protein sequence ID" value="CAH1791950.1"/>
    <property type="molecule type" value="Genomic_DNA"/>
</dbReference>
<dbReference type="FunFam" id="3.30.2160.10:FF:000008">
    <property type="entry name" value="Apoptosis-resistant E3 ubiquitin protein ligase 1"/>
    <property type="match status" value="1"/>
</dbReference>
<sequence>MTEFSPTGIKLRRFLLIFFICGISWFVYKRHVTHQEQRSNLLEWLRENGLTNIATTVLNTGVHSVEELANKASTDYEFRIQALNKEAEERIEEGINKARDYLQFKHWLTDNQLGQFLDKLKRLKVQSLHQLCNTEGVILKELLEDASLAENYEDFYTALDQLRADTSQCTPPYSQYTYKTGDNSLLSLVYFSSITFTLATMVYVATTTVMSWRQGNPGSGTNSKYKTSSILEYVMGNYLEPKKCKVHWEWEEPQTVGKTMTFQIKFFQKNGRAYPISDADNLVVEIMNMNNRMTASVQHGSSKSAEANTSHVMFTVHKSGEYKISIMVGATHIKGSPFIKEFDPGPIDASKTRIANHSSVIVCTQGQDRPLVIEPRDQYGNLCKYVVDSAEHHFNVSITEPNSGATTCHNGRLVYESSTKHITMQLKLSDEGCYKAVATYKNTKLHNGEFSILVLNENDSNLVKKNTAKKSHNIWYEGRLLSSNNEKLSKAKKVFCYISPKQLTIKEFYLKIIPKRLFTFRVCPSTKFLFKGYSNHYDAPVLTIDDGAQPPLELATKDRGIIAATFTNFLLKNIGGSETFKDKQDFFYHEVRQLHRRRDTKLYVQVQRANILESSMKASKNWSTSDWCRNFEVTFQGEAGLDWGGVRREWFELVCSELFDPSSSGLFTRFTEDNQGLVHPNHKRVNYSKLKYYEFAGKVVGKCLYESSLGGSYRQNVKAKFTRSFLAQIIGLRVSYRYFEQDDPSFYMSKIKYIEENDITDMELLFTEDEYDNAGKLEQVIELKPGGAKTKVTNKNKLKYLDKLAQHRLANCIKDEMEAFLKGLNDLIPDNLLGIFDENELELLMCGTGSYSVADLKQFHTVTTHTQEFTQVLKWFWTIVSGFTQEEMARLLQFTTGCSQLPPGGFAELNPHFTISPSPMYGVLPTAHTCFNQLCLPDYDSIDHFHQSLVIAINEGNTGFGMV</sequence>
<comment type="caution">
    <text evidence="6">The sequence shown here is derived from an EMBL/GenBank/DDBJ whole genome shotgun (WGS) entry which is preliminary data.</text>
</comment>
<reference evidence="6" key="1">
    <citation type="submission" date="2022-03" db="EMBL/GenBank/DDBJ databases">
        <authorList>
            <person name="Martin C."/>
        </authorList>
    </citation>
    <scope>NUCLEOTIDE SEQUENCE</scope>
</reference>
<dbReference type="Proteomes" id="UP000749559">
    <property type="component" value="Unassembled WGS sequence"/>
</dbReference>
<organism evidence="6 7">
    <name type="scientific">Owenia fusiformis</name>
    <name type="common">Polychaete worm</name>
    <dbReference type="NCBI Taxonomy" id="6347"/>
    <lineage>
        <taxon>Eukaryota</taxon>
        <taxon>Metazoa</taxon>
        <taxon>Spiralia</taxon>
        <taxon>Lophotrochozoa</taxon>
        <taxon>Annelida</taxon>
        <taxon>Polychaeta</taxon>
        <taxon>Sedentaria</taxon>
        <taxon>Canalipalpata</taxon>
        <taxon>Sabellida</taxon>
        <taxon>Oweniida</taxon>
        <taxon>Oweniidae</taxon>
        <taxon>Owenia</taxon>
    </lineage>
</organism>
<protein>
    <recommendedName>
        <fullName evidence="3">HECT-type E3 ubiquitin transferase</fullName>
        <ecNumber evidence="3">2.3.2.26</ecNumber>
    </recommendedName>
</protein>
<dbReference type="PANTHER" id="PTHR11254:SF340">
    <property type="entry name" value="APOPTOSIS-RESISTANT E3 UBIQUITIN PROTEIN LIGASE 1"/>
    <property type="match status" value="1"/>
</dbReference>
<dbReference type="PANTHER" id="PTHR11254">
    <property type="entry name" value="HECT DOMAIN UBIQUITIN-PROTEIN LIGASE"/>
    <property type="match status" value="1"/>
</dbReference>
<dbReference type="SUPFAM" id="SSF56204">
    <property type="entry name" value="Hect, E3 ligase catalytic domain"/>
    <property type="match status" value="1"/>
</dbReference>
<dbReference type="GO" id="GO:0006511">
    <property type="term" value="P:ubiquitin-dependent protein catabolic process"/>
    <property type="evidence" value="ECO:0007669"/>
    <property type="project" value="TreeGrafter"/>
</dbReference>
<evidence type="ECO:0000256" key="2">
    <source>
        <dbReference type="ARBA" id="ARBA00004906"/>
    </source>
</evidence>
<evidence type="ECO:0000256" key="3">
    <source>
        <dbReference type="ARBA" id="ARBA00012485"/>
    </source>
</evidence>
<dbReference type="InterPro" id="IPR058738">
    <property type="entry name" value="PH-like_AREL1"/>
</dbReference>
<dbReference type="InterPro" id="IPR014756">
    <property type="entry name" value="Ig_E-set"/>
</dbReference>
<keyword evidence="7" id="KW-1185">Reference proteome</keyword>
<dbReference type="InterPro" id="IPR017868">
    <property type="entry name" value="Filamin/ABP280_repeat-like"/>
</dbReference>
<name>A0A8J1U145_OWEFU</name>
<dbReference type="GO" id="GO:0061630">
    <property type="term" value="F:ubiquitin protein ligase activity"/>
    <property type="evidence" value="ECO:0007669"/>
    <property type="project" value="UniProtKB-EC"/>
</dbReference>
<gene>
    <name evidence="6" type="ORF">OFUS_LOCUS16982</name>
</gene>
<dbReference type="SUPFAM" id="SSF81296">
    <property type="entry name" value="E set domains"/>
    <property type="match status" value="1"/>
</dbReference>
<dbReference type="FunFam" id="2.60.40.10:FF:000975">
    <property type="entry name" value="Uncharacterized protein, isoform D"/>
    <property type="match status" value="1"/>
</dbReference>
<dbReference type="GO" id="GO:0000209">
    <property type="term" value="P:protein polyubiquitination"/>
    <property type="evidence" value="ECO:0007669"/>
    <property type="project" value="TreeGrafter"/>
</dbReference>
<keyword evidence="4" id="KW-0808">Transferase</keyword>
<accession>A0A8J1U145</accession>
<evidence type="ECO:0000256" key="1">
    <source>
        <dbReference type="ARBA" id="ARBA00000885"/>
    </source>
</evidence>
<comment type="pathway">
    <text evidence="2">Protein modification; protein ubiquitination.</text>
</comment>
<dbReference type="InterPro" id="IPR035983">
    <property type="entry name" value="Hect_E3_ubiquitin_ligase"/>
</dbReference>
<dbReference type="InterPro" id="IPR000569">
    <property type="entry name" value="HECT_dom"/>
</dbReference>
<dbReference type="InterPro" id="IPR001298">
    <property type="entry name" value="Filamin/ABP280_rpt"/>
</dbReference>
<dbReference type="Gene3D" id="3.30.2410.10">
    <property type="entry name" value="Hect, E3 ligase catalytic domain"/>
    <property type="match status" value="1"/>
</dbReference>
<proteinExistence type="predicted"/>
<dbReference type="AlphaFoldDB" id="A0A8J1U145"/>
<dbReference type="Pfam" id="PF00632">
    <property type="entry name" value="HECT"/>
    <property type="match status" value="1"/>
</dbReference>
<dbReference type="InterPro" id="IPR050409">
    <property type="entry name" value="E3_ubiq-protein_ligase"/>
</dbReference>
<dbReference type="Pfam" id="PF25916">
    <property type="entry name" value="AREL1_PH-like"/>
    <property type="match status" value="1"/>
</dbReference>
<dbReference type="GO" id="GO:0043066">
    <property type="term" value="P:negative regulation of apoptotic process"/>
    <property type="evidence" value="ECO:0007669"/>
    <property type="project" value="TreeGrafter"/>
</dbReference>
<dbReference type="SMART" id="SM00557">
    <property type="entry name" value="IG_FLMN"/>
    <property type="match status" value="1"/>
</dbReference>
<dbReference type="GO" id="GO:0005829">
    <property type="term" value="C:cytosol"/>
    <property type="evidence" value="ECO:0007669"/>
    <property type="project" value="TreeGrafter"/>
</dbReference>